<keyword evidence="4" id="KW-1185">Reference proteome</keyword>
<reference evidence="3 4" key="1">
    <citation type="submission" date="2019-12" db="EMBL/GenBank/DDBJ databases">
        <title>Draft genome sequences Bradyrhizobium cajani AMBPC1010, Bradyrhizobium pachyrhizi AMBPC1040 and Bradyrhizobium yuanmingense ALSPC3051, three plant growth promoting strains isolated from nodules of Cajanus cajan L. in Dominican Republic.</title>
        <authorList>
            <person name="Flores-Felix J.D."/>
            <person name="Araujo J."/>
            <person name="Diaz-Alcantara C."/>
            <person name="Gonzalez-Andres F."/>
            <person name="Velazquez E."/>
        </authorList>
    </citation>
    <scope>NUCLEOTIDE SEQUENCE [LARGE SCALE GENOMIC DNA]</scope>
    <source>
        <strain evidence="3 4">1040</strain>
    </source>
</reference>
<feature type="chain" id="PRO_5032741772" evidence="2">
    <location>
        <begin position="26"/>
        <end position="83"/>
    </location>
</feature>
<dbReference type="AlphaFoldDB" id="A0A844SW74"/>
<comment type="caution">
    <text evidence="3">The sequence shown here is derived from an EMBL/GenBank/DDBJ whole genome shotgun (WGS) entry which is preliminary data.</text>
</comment>
<accession>A0A844SW74</accession>
<evidence type="ECO:0000313" key="4">
    <source>
        <dbReference type="Proteomes" id="UP000436468"/>
    </source>
</evidence>
<name>A0A844SW74_9BRAD</name>
<organism evidence="3 4">
    <name type="scientific">Bradyrhizobium pachyrhizi</name>
    <dbReference type="NCBI Taxonomy" id="280333"/>
    <lineage>
        <taxon>Bacteria</taxon>
        <taxon>Pseudomonadati</taxon>
        <taxon>Pseudomonadota</taxon>
        <taxon>Alphaproteobacteria</taxon>
        <taxon>Hyphomicrobiales</taxon>
        <taxon>Nitrobacteraceae</taxon>
        <taxon>Bradyrhizobium</taxon>
    </lineage>
</organism>
<proteinExistence type="predicted"/>
<evidence type="ECO:0000256" key="2">
    <source>
        <dbReference type="SAM" id="SignalP"/>
    </source>
</evidence>
<sequence length="83" mass="8345">MSLEGDAKIGLALAFLASGCIPASAAGWTCSAAGLISGSYDGGDSAYIHLTGFPNGNNYPVAKKGSRATGTTKNGTRFACTQR</sequence>
<gene>
    <name evidence="3" type="ORF">GPL21_36695</name>
</gene>
<dbReference type="EMBL" id="WQNF01000047">
    <property type="protein sequence ID" value="MVT70607.1"/>
    <property type="molecule type" value="Genomic_DNA"/>
</dbReference>
<feature type="region of interest" description="Disordered" evidence="1">
    <location>
        <begin position="63"/>
        <end position="83"/>
    </location>
</feature>
<feature type="signal peptide" evidence="2">
    <location>
        <begin position="1"/>
        <end position="25"/>
    </location>
</feature>
<protein>
    <submittedName>
        <fullName evidence="3">Uncharacterized protein</fullName>
    </submittedName>
</protein>
<dbReference type="Proteomes" id="UP000436468">
    <property type="component" value="Unassembled WGS sequence"/>
</dbReference>
<feature type="compositionally biased region" description="Polar residues" evidence="1">
    <location>
        <begin position="68"/>
        <end position="83"/>
    </location>
</feature>
<keyword evidence="2" id="KW-0732">Signal</keyword>
<evidence type="ECO:0000313" key="3">
    <source>
        <dbReference type="EMBL" id="MVT70607.1"/>
    </source>
</evidence>
<evidence type="ECO:0000256" key="1">
    <source>
        <dbReference type="SAM" id="MobiDB-lite"/>
    </source>
</evidence>
<dbReference type="RefSeq" id="WP_157348430.1">
    <property type="nucleotide sequence ID" value="NZ_WQNF01000047.1"/>
</dbReference>